<feature type="non-terminal residue" evidence="1">
    <location>
        <position position="1"/>
    </location>
</feature>
<name>A0A820G434_9BILA</name>
<organism evidence="1 2">
    <name type="scientific">Adineta steineri</name>
    <dbReference type="NCBI Taxonomy" id="433720"/>
    <lineage>
        <taxon>Eukaryota</taxon>
        <taxon>Metazoa</taxon>
        <taxon>Spiralia</taxon>
        <taxon>Gnathifera</taxon>
        <taxon>Rotifera</taxon>
        <taxon>Eurotatoria</taxon>
        <taxon>Bdelloidea</taxon>
        <taxon>Adinetida</taxon>
        <taxon>Adinetidae</taxon>
        <taxon>Adineta</taxon>
    </lineage>
</organism>
<accession>A0A820G434</accession>
<comment type="caution">
    <text evidence="1">The sequence shown here is derived from an EMBL/GenBank/DDBJ whole genome shotgun (WGS) entry which is preliminary data.</text>
</comment>
<gene>
    <name evidence="1" type="ORF">KXQ929_LOCUS44019</name>
</gene>
<dbReference type="EMBL" id="CAJOBB010012233">
    <property type="protein sequence ID" value="CAF4273376.1"/>
    <property type="molecule type" value="Genomic_DNA"/>
</dbReference>
<sequence length="159" mass="17877">WPMSVSGTIQTNWTGIWHGMVKTYPEGQLGDGWNVTWEIGAYPLIDNSCTTWRIIYTQNGAVQIDKNNHFCRGRGSNDLFIRDSGGGKIAVQQVNDGLVSPFKSQEAFVVVRMQMREDTLEEEVLMTDDNPAVENAIVSLRLQSIHKIKMKRTSISSSE</sequence>
<dbReference type="AlphaFoldDB" id="A0A820G434"/>
<protein>
    <submittedName>
        <fullName evidence="1">Uncharacterized protein</fullName>
    </submittedName>
</protein>
<evidence type="ECO:0000313" key="1">
    <source>
        <dbReference type="EMBL" id="CAF4273376.1"/>
    </source>
</evidence>
<evidence type="ECO:0000313" key="2">
    <source>
        <dbReference type="Proteomes" id="UP000663868"/>
    </source>
</evidence>
<dbReference type="Proteomes" id="UP000663868">
    <property type="component" value="Unassembled WGS sequence"/>
</dbReference>
<reference evidence="1" key="1">
    <citation type="submission" date="2021-02" db="EMBL/GenBank/DDBJ databases">
        <authorList>
            <person name="Nowell W R."/>
        </authorList>
    </citation>
    <scope>NUCLEOTIDE SEQUENCE</scope>
</reference>
<proteinExistence type="predicted"/>